<sequence>MDGKNQPKTKAELLQELQSIQSLLDEPEDEQFPALDDDDIPLLDEFLLDDGESNPEEDDFNTLLDEAADEALEADTLDALNAAYAALTDDLASEQPEDRDHETATQSTTQSAQNSATPTPRRDAPQNPAQADPQAAAALSDAQQRADEPENSIEPGTRHREGAEAGVTSEHTDPASPAPLPGQQSLFDAPKSAPATSAKEAKPASRPERQPLPQKARGENPFLPQHIRERLRGNQVLPKADFLQPSTPPAHQDLPAMVAEKPPESPKAPLAAETAVSIDTEPDLSPLVDQLVAEILPTVEARLRELIAERLTKDPHDH</sequence>
<dbReference type="RefSeq" id="WP_015046512.1">
    <property type="nucleotide sequence ID" value="NC_018868.3"/>
</dbReference>
<dbReference type="EMBL" id="CP003746">
    <property type="protein sequence ID" value="AFU98339.1"/>
    <property type="molecule type" value="Genomic_DNA"/>
</dbReference>
<keyword evidence="3" id="KW-1185">Reference proteome</keyword>
<feature type="region of interest" description="Disordered" evidence="1">
    <location>
        <begin position="20"/>
        <end position="39"/>
    </location>
</feature>
<dbReference type="KEGG" id="saga:M5M_05670"/>
<dbReference type="Proteomes" id="UP000000466">
    <property type="component" value="Chromosome"/>
</dbReference>
<dbReference type="AlphaFoldDB" id="K4KGV7"/>
<feature type="region of interest" description="Disordered" evidence="1">
    <location>
        <begin position="88"/>
        <end position="228"/>
    </location>
</feature>
<feature type="compositionally biased region" description="Acidic residues" evidence="1">
    <location>
        <begin position="25"/>
        <end position="39"/>
    </location>
</feature>
<dbReference type="HOGENOM" id="CLU_874047_0_0_6"/>
<dbReference type="OrthoDB" id="5702411at2"/>
<organism evidence="2 3">
    <name type="scientific">Simiduia agarivorans (strain DSM 21679 / JCM 13881 / BCRC 17597 / SA1)</name>
    <dbReference type="NCBI Taxonomy" id="1117647"/>
    <lineage>
        <taxon>Bacteria</taxon>
        <taxon>Pseudomonadati</taxon>
        <taxon>Pseudomonadota</taxon>
        <taxon>Gammaproteobacteria</taxon>
        <taxon>Cellvibrionales</taxon>
        <taxon>Cellvibrionaceae</taxon>
        <taxon>Simiduia</taxon>
    </lineage>
</organism>
<proteinExistence type="predicted"/>
<evidence type="ECO:0000313" key="2">
    <source>
        <dbReference type="EMBL" id="AFU98339.1"/>
    </source>
</evidence>
<reference evidence="2 3" key="1">
    <citation type="journal article" date="2013" name="Genome Announc.">
        <title>Complete genome sequence of Simiduia agarivorans SA1(T), a marine bacterium able to degrade a variety of polysaccharides.</title>
        <authorList>
            <person name="Lin S.Y."/>
            <person name="Shieh W.Y."/>
            <person name="Chen J.S."/>
            <person name="Tang S.L."/>
        </authorList>
    </citation>
    <scope>NUCLEOTIDE SEQUENCE [LARGE SCALE GENOMIC DNA]</scope>
    <source>
        <strain evidence="3">DSM 21679 / JCM 13881 / BCRC 17597 / SA1</strain>
    </source>
</reference>
<gene>
    <name evidence="2" type="ordered locus">M5M_05670</name>
</gene>
<evidence type="ECO:0000256" key="1">
    <source>
        <dbReference type="SAM" id="MobiDB-lite"/>
    </source>
</evidence>
<dbReference type="eggNOG" id="ENOG5033HBJ">
    <property type="taxonomic scope" value="Bacteria"/>
</dbReference>
<name>K4KGV7_SIMAS</name>
<dbReference type="STRING" id="1117647.M5M_05670"/>
<evidence type="ECO:0000313" key="3">
    <source>
        <dbReference type="Proteomes" id="UP000000466"/>
    </source>
</evidence>
<feature type="compositionally biased region" description="Low complexity" evidence="1">
    <location>
        <begin position="104"/>
        <end position="143"/>
    </location>
</feature>
<protein>
    <submittedName>
        <fullName evidence="2">Uncharacterized protein</fullName>
    </submittedName>
</protein>
<accession>K4KGV7</accession>
<feature type="compositionally biased region" description="Basic and acidic residues" evidence="1">
    <location>
        <begin position="199"/>
        <end position="209"/>
    </location>
</feature>